<reference evidence="3" key="1">
    <citation type="journal article" date="2017" name="Acta Aliment.">
        <title>Plant polysaccharide degrading enzyme system of Thermpbifida cellulosilytica TB100 revealed by de novo genome project data.</title>
        <authorList>
            <person name="Toth A."/>
            <person name="Baka E."/>
            <person name="Luzics S."/>
            <person name="Bata-Vidacs I."/>
            <person name="Nagy I."/>
            <person name="Balint B."/>
            <person name="Herceg R."/>
            <person name="Olasz F."/>
            <person name="Wilk T."/>
            <person name="Nagy T."/>
            <person name="Kriszt B."/>
            <person name="Nagy I."/>
            <person name="Kukolya J."/>
        </authorList>
    </citation>
    <scope>NUCLEOTIDE SEQUENCE [LARGE SCALE GENOMIC DNA]</scope>
    <source>
        <strain evidence="3">TB100</strain>
    </source>
</reference>
<organism evidence="2 3">
    <name type="scientific">Thermobifida cellulosilytica TB100</name>
    <dbReference type="NCBI Taxonomy" id="665004"/>
    <lineage>
        <taxon>Bacteria</taxon>
        <taxon>Bacillati</taxon>
        <taxon>Actinomycetota</taxon>
        <taxon>Actinomycetes</taxon>
        <taxon>Streptosporangiales</taxon>
        <taxon>Nocardiopsidaceae</taxon>
        <taxon>Thermobifida</taxon>
    </lineage>
</organism>
<sequence length="395" mass="41508">MAGGLSRSGLDRLHEVLAARVARGELPGLVALVHRGGATHVEAIGATAVGGSAAMRRDTVFRVASMTKPVVAVAAMVLVEEGRLRLDAPVDPFLPELADRTVLRRVDGPLDDTVPARRPITLRDLLTMRCGFGLVLDPPGTPIQRALDEAGLSPGPDPFPYSADEFLRRLGELPLASQPGEAWLYHTGFDVLGILVERAAGQPLESFLRERVFEPIGMRDTGFHLAPEQADRLPACYLTDTATGAPVPMADPHDWHRPPAFASGGAGLLSTADDYLAFLRMLLDGGRCAGGRVLSRRSVELMTADQLTPEQRAGAAALLGEGTGWGFGVAVALHRTPEGGGAGRFGWDGGRGTSGHADPDSGLVGVLLTQLGMDSPHSPGLFADFWGAAYGAVDG</sequence>
<gene>
    <name evidence="2" type="ORF">AC529_14705</name>
</gene>
<keyword evidence="3" id="KW-1185">Reference proteome</keyword>
<proteinExistence type="predicted"/>
<dbReference type="RefSeq" id="WP_068756292.1">
    <property type="nucleotide sequence ID" value="NZ_KQ950182.1"/>
</dbReference>
<evidence type="ECO:0000313" key="3">
    <source>
        <dbReference type="Proteomes" id="UP000074382"/>
    </source>
</evidence>
<dbReference type="Proteomes" id="UP000074382">
    <property type="component" value="Unassembled WGS sequence"/>
</dbReference>
<dbReference type="STRING" id="665004.AC529_14705"/>
<dbReference type="AlphaFoldDB" id="A0A147KF87"/>
<dbReference type="Gene3D" id="3.40.710.10">
    <property type="entry name" value="DD-peptidase/beta-lactamase superfamily"/>
    <property type="match status" value="1"/>
</dbReference>
<comment type="caution">
    <text evidence="2">The sequence shown here is derived from an EMBL/GenBank/DDBJ whole genome shotgun (WGS) entry which is preliminary data.</text>
</comment>
<name>A0A147KF87_THECS</name>
<dbReference type="PANTHER" id="PTHR43283:SF3">
    <property type="entry name" value="BETA-LACTAMASE FAMILY PROTEIN (AFU_ORTHOLOGUE AFUA_5G07500)"/>
    <property type="match status" value="1"/>
</dbReference>
<dbReference type="InterPro" id="IPR050789">
    <property type="entry name" value="Diverse_Enzym_Activities"/>
</dbReference>
<dbReference type="EMBL" id="LGEM01000103">
    <property type="protein sequence ID" value="KUP95928.1"/>
    <property type="molecule type" value="Genomic_DNA"/>
</dbReference>
<dbReference type="InterPro" id="IPR012338">
    <property type="entry name" value="Beta-lactam/transpept-like"/>
</dbReference>
<protein>
    <submittedName>
        <fullName evidence="2">Beta-lactamase</fullName>
    </submittedName>
</protein>
<dbReference type="Pfam" id="PF00144">
    <property type="entry name" value="Beta-lactamase"/>
    <property type="match status" value="1"/>
</dbReference>
<dbReference type="PANTHER" id="PTHR43283">
    <property type="entry name" value="BETA-LACTAMASE-RELATED"/>
    <property type="match status" value="1"/>
</dbReference>
<feature type="domain" description="Beta-lactamase-related" evidence="1">
    <location>
        <begin position="16"/>
        <end position="370"/>
    </location>
</feature>
<dbReference type="InterPro" id="IPR001466">
    <property type="entry name" value="Beta-lactam-related"/>
</dbReference>
<accession>A0A147KF87</accession>
<dbReference type="SUPFAM" id="SSF56601">
    <property type="entry name" value="beta-lactamase/transpeptidase-like"/>
    <property type="match status" value="1"/>
</dbReference>
<dbReference type="PATRIC" id="fig|665004.4.peg.2416"/>
<evidence type="ECO:0000313" key="2">
    <source>
        <dbReference type="EMBL" id="KUP95928.1"/>
    </source>
</evidence>
<evidence type="ECO:0000259" key="1">
    <source>
        <dbReference type="Pfam" id="PF00144"/>
    </source>
</evidence>
<dbReference type="OrthoDB" id="4281716at2"/>